<reference evidence="4 5" key="1">
    <citation type="submission" date="2020-06" db="EMBL/GenBank/DDBJ databases">
        <authorList>
            <person name="De Coninck B."/>
            <person name="Ibrahim H."/>
        </authorList>
    </citation>
    <scope>NUCLEOTIDE SEQUENCE [LARGE SCALE GENOMIC DNA]</scope>
    <source>
        <strain evidence="4">Ag_rhizogenes_K599</strain>
    </source>
</reference>
<protein>
    <recommendedName>
        <fullName evidence="6">Integrase DNA-binding domain-containing protein</fullName>
    </recommendedName>
</protein>
<dbReference type="KEGG" id="aro:B0909_10415"/>
<dbReference type="GO" id="GO:0003677">
    <property type="term" value="F:DNA binding"/>
    <property type="evidence" value="ECO:0007669"/>
    <property type="project" value="InterPro"/>
</dbReference>
<gene>
    <name evidence="4" type="ORF">AGRHK599_LOCUS282</name>
</gene>
<dbReference type="Gene3D" id="1.10.443.10">
    <property type="entry name" value="Intergrase catalytic core"/>
    <property type="match status" value="1"/>
</dbReference>
<comment type="similarity">
    <text evidence="1">Belongs to the 'phage' integrase family.</text>
</comment>
<dbReference type="InterPro" id="IPR050808">
    <property type="entry name" value="Phage_Integrase"/>
</dbReference>
<keyword evidence="2" id="KW-0229">DNA integration</keyword>
<dbReference type="Proteomes" id="UP000528185">
    <property type="component" value="Unassembled WGS sequence"/>
</dbReference>
<dbReference type="PANTHER" id="PTHR30629:SF2">
    <property type="entry name" value="PROPHAGE INTEGRASE INTS-RELATED"/>
    <property type="match status" value="1"/>
</dbReference>
<evidence type="ECO:0000313" key="5">
    <source>
        <dbReference type="Proteomes" id="UP000528185"/>
    </source>
</evidence>
<dbReference type="InterPro" id="IPR011010">
    <property type="entry name" value="DNA_brk_join_enz"/>
</dbReference>
<evidence type="ECO:0000313" key="4">
    <source>
        <dbReference type="EMBL" id="CAD0210267.1"/>
    </source>
</evidence>
<dbReference type="PANTHER" id="PTHR30629">
    <property type="entry name" value="PROPHAGE INTEGRASE"/>
    <property type="match status" value="1"/>
</dbReference>
<name>A0AAN1ZZU6_RHIRH</name>
<dbReference type="AlphaFoldDB" id="A0AAN1ZZU6"/>
<dbReference type="RefSeq" id="WP_065114917.1">
    <property type="nucleotide sequence ID" value="NZ_CAICSX020000001.1"/>
</dbReference>
<organism evidence="4 5">
    <name type="scientific">Rhizobium rhizogenes</name>
    <name type="common">Agrobacterium rhizogenes</name>
    <dbReference type="NCBI Taxonomy" id="359"/>
    <lineage>
        <taxon>Bacteria</taxon>
        <taxon>Pseudomonadati</taxon>
        <taxon>Pseudomonadota</taxon>
        <taxon>Alphaproteobacteria</taxon>
        <taxon>Hyphomicrobiales</taxon>
        <taxon>Rhizobiaceae</taxon>
        <taxon>Rhizobium/Agrobacterium group</taxon>
        <taxon>Rhizobium</taxon>
    </lineage>
</organism>
<evidence type="ECO:0008006" key="6">
    <source>
        <dbReference type="Google" id="ProtNLM"/>
    </source>
</evidence>
<accession>A0AAN1ZZU6</accession>
<comment type="caution">
    <text evidence="4">The sequence shown here is derived from an EMBL/GenBank/DDBJ whole genome shotgun (WGS) entry which is preliminary data.</text>
</comment>
<dbReference type="GO" id="GO:0006310">
    <property type="term" value="P:DNA recombination"/>
    <property type="evidence" value="ECO:0007669"/>
    <property type="project" value="UniProtKB-KW"/>
</dbReference>
<dbReference type="GO" id="GO:0015074">
    <property type="term" value="P:DNA integration"/>
    <property type="evidence" value="ECO:0007669"/>
    <property type="project" value="UniProtKB-KW"/>
</dbReference>
<evidence type="ECO:0000256" key="3">
    <source>
        <dbReference type="ARBA" id="ARBA00023172"/>
    </source>
</evidence>
<dbReference type="InterPro" id="IPR013762">
    <property type="entry name" value="Integrase-like_cat_sf"/>
</dbReference>
<dbReference type="SUPFAM" id="SSF56349">
    <property type="entry name" value="DNA breaking-rejoining enzymes"/>
    <property type="match status" value="1"/>
</dbReference>
<evidence type="ECO:0000256" key="1">
    <source>
        <dbReference type="ARBA" id="ARBA00008857"/>
    </source>
</evidence>
<keyword evidence="3" id="KW-0233">DNA recombination</keyword>
<proteinExistence type="inferred from homology"/>
<evidence type="ECO:0000256" key="2">
    <source>
        <dbReference type="ARBA" id="ARBA00022908"/>
    </source>
</evidence>
<sequence length="509" mass="57169">MTTISEKAELRPSHLADFLKAARPGHKGNHYITDLKCTGLSLRLKGEKVAFFLRYKGISKTLGWAHEGEGWYISSIKAARELAEKVKRQIDFGGEPYAEEFLRQHHHVVENKLDLTHDDIVREMRPKIGTWTLQQCIDKTIEDKTADTAAKPWRETTVSTLKSTFSKPEFADLLNMPAVNLKRSDIERIRDVMLKKHSSPSPAGKAVSNVSSILSYCQSVHGGQSGLDRVEPWWKLLTVGRTVKPRTRNPGLEGLAKTLVLTDIYTGKRLPGRMQAKHDHKHGIRDGVAAAFHWVCLTAQRQGAALAIQQTDYIPDPENEGWYLAAWGEGIMKAGVAHVLPIPPRLVQHMAQKLELVNRTESQWLLPSERGKDDIHVHRSSTLAVVQRLGARDTLTKKRATAVDLLAVNGIKWWTPHDLRRTITRVLDDAGIPGGASVVLAHEVRRTDKLDVDNDDSREQRIARITRLAYGGAQHLHLKRKAMTIWTNAVLNEYGRLKSEWQPLGTSQG</sequence>
<dbReference type="EMBL" id="CAICSX020000001">
    <property type="protein sequence ID" value="CAD0210267.1"/>
    <property type="molecule type" value="Genomic_DNA"/>
</dbReference>